<proteinExistence type="predicted"/>
<name>A0A858R676_9PROT</name>
<reference evidence="1" key="1">
    <citation type="submission" date="2020-04" db="EMBL/GenBank/DDBJ databases">
        <title>A desert anoxygenic phototrophic bacterium fixes CO2 using RubisCO under aerobic conditions.</title>
        <authorList>
            <person name="Tang K."/>
        </authorList>
    </citation>
    <scope>NUCLEOTIDE SEQUENCE [LARGE SCALE GENOMIC DNA]</scope>
    <source>
        <strain evidence="1">MIMtkB3</strain>
    </source>
</reference>
<dbReference type="KEGG" id="acru:HHL28_05155"/>
<dbReference type="Pfam" id="PF13424">
    <property type="entry name" value="TPR_12"/>
    <property type="match status" value="7"/>
</dbReference>
<keyword evidence="2" id="KW-1185">Reference proteome</keyword>
<dbReference type="InterPro" id="IPR019734">
    <property type="entry name" value="TPR_rpt"/>
</dbReference>
<gene>
    <name evidence="1" type="ORF">HHL28_05155</name>
</gene>
<protein>
    <submittedName>
        <fullName evidence="1">Tetratricopeptide repeat protein</fullName>
    </submittedName>
</protein>
<dbReference type="InterPro" id="IPR011990">
    <property type="entry name" value="TPR-like_helical_dom_sf"/>
</dbReference>
<dbReference type="SMART" id="SM00028">
    <property type="entry name" value="TPR"/>
    <property type="match status" value="15"/>
</dbReference>
<organism evidence="1 2">
    <name type="scientific">Aerophototrophica crusticola</name>
    <dbReference type="NCBI Taxonomy" id="1709002"/>
    <lineage>
        <taxon>Bacteria</taxon>
        <taxon>Pseudomonadati</taxon>
        <taxon>Pseudomonadota</taxon>
        <taxon>Alphaproteobacteria</taxon>
        <taxon>Rhodospirillales</taxon>
        <taxon>Rhodospirillaceae</taxon>
        <taxon>Aerophototrophica</taxon>
    </lineage>
</organism>
<accession>A0A858R676</accession>
<sequence>MELLKSLKEQVAQGEVLVVAGAGVGMAAAPGMPFTSWKGLVRHGLERAKELGRITQKQLDGRLADLDDEDIVTLLNVAEFLQAKLTPPGEFSRWLRDTVGSLTAADPALPRAIARLAEPGNRLSTTNYDSLLTEVTGCQPILVSDVAKVGDFIQRDRKGILHLHGHWETPGSVVLGIRDYARTLGHGFTQVLQQSFAMHTSLLFVGCGGTVDDPNLGQLLEWIDTILPETHHRHYLLCRESEVPGYQDRGWQRLYPVPFGKNHGDLPGFLTGLLPKAAPSLPPAAKAAPPPLVGRLPPKPPHFTGRVTELAQAKAALLAAPPVPVALLGGGGMGKSALSLAVAHDREILGHYPRRLFVKLEGARTAGDMVQLVSQALGLEVGPDPMPRTLAALAAQPTLLILDNAETPWEAETLGTEEALSELGTVPGVGLILSIRRNAAPAGLAWERVSLIPLHPDEARALFLEIAGKGLANDKNLPTLLKAVDGIPLALTLLAHLAQGEMSLDDLWKSWQRQRAGLLQRGPGDDRTVNFKASLALSLNSRQFSDAARRLASLLGWLPDGLTPEMRDELLPEDGAQGARALRHLGLVIETGGRLRLLVPVRECIVEGMPPDHGDRDRLLGLFLKLAEDGDKAGTTGGAEAIQRLTPEFFNVEAILERQLSMLPCDRLHSAVAGFAEFQRFTGMGSATLIHQAIDQARKEGNVRVQARWLLYAANLSLTRSDHDGARERFEQALTLYQQVGDPLGEANCIRSLGDIALRRSDHDGARTCYEQALPLYQQVGARLGEANCIQGLGDISLYRADYDGARTRFEQALTLYQQVGDRLGEANCIKSLGDISLYRADHDGARTRFEQALTLYQQVGDRLGEANCIQRLGDIALRRSDHDGARTRFEQALTLYQQVGDRLGEANCIISLGDIALRRSDHDGARTRFEQALPLYQQVGDRLGEANCIKSLGDIALRRSDHDGARTRFEQALTLYQQVGDRLGEANCIKSLGDIALRRSDHDGARTRFEQALTLYQQVGDRLGEANCIQRLGDISLYRADHDGARTRFEQALTLYQQVGSRLGEANCIQSLGDIALRRSDHDGARTRFEQALTLYQQVGDRLGEANCIQRLGDISLYRADHDGARTRFEQALTLYQQVGSRLGEANCIQSLGDIALRRSDHDGARTRFEQALTLYQQVGDRLGEANCIKSLGDIALRRSDHDGARTRFEQALTLYQQVGDRLGEANCIQRLGDISLYRADHDGARTRFEQALTLYQQVGSRLGEANCIQSLGDIALRRSDHDGARTRFEQALTLYRQVGDRLGEANCIKSLGDVVRATDARQARSHFLEALALYQRISAPFSIGFTYLALSEVADSEDEAARCREAARAVWMGAGLDYLVREYLPTDE</sequence>
<dbReference type="PANTHER" id="PTHR47691">
    <property type="entry name" value="REGULATOR-RELATED"/>
    <property type="match status" value="1"/>
</dbReference>
<dbReference type="Gene3D" id="1.25.40.10">
    <property type="entry name" value="Tetratricopeptide repeat domain"/>
    <property type="match status" value="4"/>
</dbReference>
<dbReference type="Pfam" id="PF13289">
    <property type="entry name" value="SIR2_2"/>
    <property type="match status" value="1"/>
</dbReference>
<dbReference type="Gene3D" id="3.40.50.300">
    <property type="entry name" value="P-loop containing nucleotide triphosphate hydrolases"/>
    <property type="match status" value="1"/>
</dbReference>
<dbReference type="Proteomes" id="UP000501891">
    <property type="component" value="Chromosome"/>
</dbReference>
<dbReference type="PANTHER" id="PTHR47691:SF3">
    <property type="entry name" value="HTH-TYPE TRANSCRIPTIONAL REGULATOR RV0890C-RELATED"/>
    <property type="match status" value="1"/>
</dbReference>
<dbReference type="InterPro" id="IPR027417">
    <property type="entry name" value="P-loop_NTPase"/>
</dbReference>
<evidence type="ECO:0000313" key="2">
    <source>
        <dbReference type="Proteomes" id="UP000501891"/>
    </source>
</evidence>
<dbReference type="SUPFAM" id="SSF52540">
    <property type="entry name" value="P-loop containing nucleoside triphosphate hydrolases"/>
    <property type="match status" value="1"/>
</dbReference>
<dbReference type="EMBL" id="CP051775">
    <property type="protein sequence ID" value="QJE72566.1"/>
    <property type="molecule type" value="Genomic_DNA"/>
</dbReference>
<evidence type="ECO:0000313" key="1">
    <source>
        <dbReference type="EMBL" id="QJE72566.1"/>
    </source>
</evidence>
<dbReference type="SUPFAM" id="SSF48452">
    <property type="entry name" value="TPR-like"/>
    <property type="match status" value="3"/>
</dbReference>